<protein>
    <submittedName>
        <fullName evidence="1">Uncharacterized protein</fullName>
    </submittedName>
</protein>
<dbReference type="Ensembl" id="ENSCSRT00000004334.1">
    <property type="protein sequence ID" value="ENSCSRP00000004197.1"/>
    <property type="gene ID" value="ENSCSRG00000003192.1"/>
</dbReference>
<evidence type="ECO:0000313" key="1">
    <source>
        <dbReference type="Ensembl" id="ENSCSRP00000004197.1"/>
    </source>
</evidence>
<dbReference type="AlphaFoldDB" id="A0A8C3RSR9"/>
<reference evidence="1" key="2">
    <citation type="submission" date="2025-09" db="UniProtKB">
        <authorList>
            <consortium name="Ensembl"/>
        </authorList>
    </citation>
    <scope>IDENTIFICATION</scope>
</reference>
<evidence type="ECO:0000313" key="2">
    <source>
        <dbReference type="Proteomes" id="UP000694403"/>
    </source>
</evidence>
<name>A0A8C3RSR9_CHESE</name>
<sequence>MLLTRAVTRARPSLQHLWPAGLESRRDAAFLLAWKGRRGSALTLSSHSGPECKASPRKLDPAALKSMGVSPLTSVGAGSSPGFQRSILLRILQEENTSKAEAPVMIYVTNQHNVNCKYYNQNFSFSTRGSSVQMFTENKHERITALDSKFTHAFD</sequence>
<organism evidence="1 2">
    <name type="scientific">Chelydra serpentina</name>
    <name type="common">Snapping turtle</name>
    <name type="synonym">Testudo serpentina</name>
    <dbReference type="NCBI Taxonomy" id="8475"/>
    <lineage>
        <taxon>Eukaryota</taxon>
        <taxon>Metazoa</taxon>
        <taxon>Chordata</taxon>
        <taxon>Craniata</taxon>
        <taxon>Vertebrata</taxon>
        <taxon>Euteleostomi</taxon>
        <taxon>Archelosauria</taxon>
        <taxon>Testudinata</taxon>
        <taxon>Testudines</taxon>
        <taxon>Cryptodira</taxon>
        <taxon>Durocryptodira</taxon>
        <taxon>Americhelydia</taxon>
        <taxon>Chelydroidea</taxon>
        <taxon>Chelydridae</taxon>
        <taxon>Chelydra</taxon>
    </lineage>
</organism>
<accession>A0A8C3RSR9</accession>
<reference evidence="1" key="1">
    <citation type="submission" date="2025-08" db="UniProtKB">
        <authorList>
            <consortium name="Ensembl"/>
        </authorList>
    </citation>
    <scope>IDENTIFICATION</scope>
</reference>
<keyword evidence="2" id="KW-1185">Reference proteome</keyword>
<proteinExistence type="predicted"/>
<dbReference type="Proteomes" id="UP000694403">
    <property type="component" value="Unplaced"/>
</dbReference>